<name>A0AAV7MRV5_PLEWA</name>
<comment type="caution">
    <text evidence="2">The sequence shown here is derived from an EMBL/GenBank/DDBJ whole genome shotgun (WGS) entry which is preliminary data.</text>
</comment>
<dbReference type="PANTHER" id="PTHR31635:SF196">
    <property type="entry name" value="REVERSE TRANSCRIPTASE DOMAIN-CONTAINING PROTEIN-RELATED"/>
    <property type="match status" value="1"/>
</dbReference>
<dbReference type="AlphaFoldDB" id="A0AAV7MRV5"/>
<keyword evidence="3" id="KW-1185">Reference proteome</keyword>
<dbReference type="PANTHER" id="PTHR31635">
    <property type="entry name" value="REVERSE TRANSCRIPTASE DOMAIN-CONTAINING PROTEIN-RELATED"/>
    <property type="match status" value="1"/>
</dbReference>
<evidence type="ECO:0000256" key="1">
    <source>
        <dbReference type="SAM" id="MobiDB-lite"/>
    </source>
</evidence>
<proteinExistence type="predicted"/>
<accession>A0AAV7MRV5</accession>
<gene>
    <name evidence="2" type="ORF">NDU88_003834</name>
</gene>
<feature type="region of interest" description="Disordered" evidence="1">
    <location>
        <begin position="200"/>
        <end position="219"/>
    </location>
</feature>
<protein>
    <submittedName>
        <fullName evidence="2">Uncharacterized protein</fullName>
    </submittedName>
</protein>
<feature type="region of interest" description="Disordered" evidence="1">
    <location>
        <begin position="1"/>
        <end position="32"/>
    </location>
</feature>
<evidence type="ECO:0000313" key="3">
    <source>
        <dbReference type="Proteomes" id="UP001066276"/>
    </source>
</evidence>
<reference evidence="2" key="1">
    <citation type="journal article" date="2022" name="bioRxiv">
        <title>Sequencing and chromosome-scale assembly of the giantPleurodeles waltlgenome.</title>
        <authorList>
            <person name="Brown T."/>
            <person name="Elewa A."/>
            <person name="Iarovenko S."/>
            <person name="Subramanian E."/>
            <person name="Araus A.J."/>
            <person name="Petzold A."/>
            <person name="Susuki M."/>
            <person name="Suzuki K.-i.T."/>
            <person name="Hayashi T."/>
            <person name="Toyoda A."/>
            <person name="Oliveira C."/>
            <person name="Osipova E."/>
            <person name="Leigh N.D."/>
            <person name="Simon A."/>
            <person name="Yun M.H."/>
        </authorList>
    </citation>
    <scope>NUCLEOTIDE SEQUENCE</scope>
    <source>
        <strain evidence="2">20211129_DDA</strain>
        <tissue evidence="2">Liver</tissue>
    </source>
</reference>
<feature type="compositionally biased region" description="Polar residues" evidence="1">
    <location>
        <begin position="9"/>
        <end position="20"/>
    </location>
</feature>
<evidence type="ECO:0000313" key="2">
    <source>
        <dbReference type="EMBL" id="KAJ1106433.1"/>
    </source>
</evidence>
<organism evidence="2 3">
    <name type="scientific">Pleurodeles waltl</name>
    <name type="common">Iberian ribbed newt</name>
    <dbReference type="NCBI Taxonomy" id="8319"/>
    <lineage>
        <taxon>Eukaryota</taxon>
        <taxon>Metazoa</taxon>
        <taxon>Chordata</taxon>
        <taxon>Craniata</taxon>
        <taxon>Vertebrata</taxon>
        <taxon>Euteleostomi</taxon>
        <taxon>Amphibia</taxon>
        <taxon>Batrachia</taxon>
        <taxon>Caudata</taxon>
        <taxon>Salamandroidea</taxon>
        <taxon>Salamandridae</taxon>
        <taxon>Pleurodelinae</taxon>
        <taxon>Pleurodeles</taxon>
    </lineage>
</organism>
<dbReference type="Proteomes" id="UP001066276">
    <property type="component" value="Chromosome 9"/>
</dbReference>
<sequence>MGRSDARQQKLQFGAKQSTRVPPESMENAAPQGEQLEMSEMKALLLSMHCLELQLKRLELERAEAPSADVARRLCETLTEFQETAEHEVLFRGKYARSRSYGEGERSGRSLAHTLRAARPENTIRKISDASGRLLRDTPEMLETFADYYQHLYSSTGTEPPDVNGYLMEVALAWLSDAQQDFLAAELEHDEIREAMMQLQSGKAPEPDGIPDEFYRYTP</sequence>
<dbReference type="EMBL" id="JANPWB010000013">
    <property type="protein sequence ID" value="KAJ1106433.1"/>
    <property type="molecule type" value="Genomic_DNA"/>
</dbReference>